<keyword evidence="2" id="KW-1185">Reference proteome</keyword>
<protein>
    <submittedName>
        <fullName evidence="1">Uncharacterized protein</fullName>
    </submittedName>
</protein>
<evidence type="ECO:0000313" key="1">
    <source>
        <dbReference type="EMBL" id="MFC5133874.1"/>
    </source>
</evidence>
<dbReference type="AlphaFoldDB" id="A0ABD5QQK1"/>
<reference evidence="1 2" key="1">
    <citation type="journal article" date="2019" name="Int. J. Syst. Evol. Microbiol.">
        <title>The Global Catalogue of Microorganisms (GCM) 10K type strain sequencing project: providing services to taxonomists for standard genome sequencing and annotation.</title>
        <authorList>
            <consortium name="The Broad Institute Genomics Platform"/>
            <consortium name="The Broad Institute Genome Sequencing Center for Infectious Disease"/>
            <person name="Wu L."/>
            <person name="Ma J."/>
        </authorList>
    </citation>
    <scope>NUCLEOTIDE SEQUENCE [LARGE SCALE GENOMIC DNA]</scope>
    <source>
        <strain evidence="1 2">CGMCC 1.16026</strain>
    </source>
</reference>
<proteinExistence type="predicted"/>
<gene>
    <name evidence="1" type="ORF">ACFPJA_03930</name>
</gene>
<dbReference type="Proteomes" id="UP001596145">
    <property type="component" value="Unassembled WGS sequence"/>
</dbReference>
<accession>A0ABD5QQK1</accession>
<dbReference type="RefSeq" id="WP_122106843.1">
    <property type="nucleotide sequence ID" value="NZ_JBHSKV010000006.1"/>
</dbReference>
<dbReference type="EMBL" id="JBHSKV010000006">
    <property type="protein sequence ID" value="MFC5133874.1"/>
    <property type="molecule type" value="Genomic_DNA"/>
</dbReference>
<comment type="caution">
    <text evidence="1">The sequence shown here is derived from an EMBL/GenBank/DDBJ whole genome shotgun (WGS) entry which is preliminary data.</text>
</comment>
<sequence length="114" mass="12825">MAQKANASLEDFLEYLSWRQEEKGLFERQFISDVRDFLVENQIHAQSETAFIASFAALAGGWQTSVADKLVNDLGVTSIEEARHTDLSPLKDEAKYHPHRNANAFKVASCPLSR</sequence>
<name>A0ABD5QQK1_9EURY</name>
<organism evidence="1 2">
    <name type="scientific">Halorubrum glutamatedens</name>
    <dbReference type="NCBI Taxonomy" id="2707018"/>
    <lineage>
        <taxon>Archaea</taxon>
        <taxon>Methanobacteriati</taxon>
        <taxon>Methanobacteriota</taxon>
        <taxon>Stenosarchaea group</taxon>
        <taxon>Halobacteria</taxon>
        <taxon>Halobacteriales</taxon>
        <taxon>Haloferacaceae</taxon>
        <taxon>Halorubrum</taxon>
    </lineage>
</organism>
<evidence type="ECO:0000313" key="2">
    <source>
        <dbReference type="Proteomes" id="UP001596145"/>
    </source>
</evidence>